<dbReference type="Proteomes" id="UP000318017">
    <property type="component" value="Chromosome"/>
</dbReference>
<name>A0A518GAN2_9BACT</name>
<feature type="transmembrane region" description="Helical" evidence="2">
    <location>
        <begin position="6"/>
        <end position="24"/>
    </location>
</feature>
<dbReference type="InterPro" id="IPR052165">
    <property type="entry name" value="Membrane_assoc_protease"/>
</dbReference>
<evidence type="ECO:0008006" key="5">
    <source>
        <dbReference type="Google" id="ProtNLM"/>
    </source>
</evidence>
<gene>
    <name evidence="3" type="ORF">Q31a_39810</name>
</gene>
<dbReference type="PANTHER" id="PTHR33507">
    <property type="entry name" value="INNER MEMBRANE PROTEIN YBBJ"/>
    <property type="match status" value="1"/>
</dbReference>
<keyword evidence="4" id="KW-1185">Reference proteome</keyword>
<dbReference type="PANTHER" id="PTHR33507:SF4">
    <property type="entry name" value="NODULATION COMPETITIVENESS PROTEIN NFED"/>
    <property type="match status" value="1"/>
</dbReference>
<dbReference type="RefSeq" id="WP_145081046.1">
    <property type="nucleotide sequence ID" value="NZ_CP036298.1"/>
</dbReference>
<dbReference type="Gene3D" id="2.40.50.140">
    <property type="entry name" value="Nucleic acid-binding proteins"/>
    <property type="match status" value="1"/>
</dbReference>
<protein>
    <recommendedName>
        <fullName evidence="5">NfeD-like C-terminal domain-containing protein</fullName>
    </recommendedName>
</protein>
<keyword evidence="2" id="KW-0812">Transmembrane</keyword>
<dbReference type="AlphaFoldDB" id="A0A518GAN2"/>
<dbReference type="EMBL" id="CP036298">
    <property type="protein sequence ID" value="QDV25655.1"/>
    <property type="molecule type" value="Genomic_DNA"/>
</dbReference>
<organism evidence="3 4">
    <name type="scientific">Aureliella helgolandensis</name>
    <dbReference type="NCBI Taxonomy" id="2527968"/>
    <lineage>
        <taxon>Bacteria</taxon>
        <taxon>Pseudomonadati</taxon>
        <taxon>Planctomycetota</taxon>
        <taxon>Planctomycetia</taxon>
        <taxon>Pirellulales</taxon>
        <taxon>Pirellulaceae</taxon>
        <taxon>Aureliella</taxon>
    </lineage>
</organism>
<feature type="region of interest" description="Disordered" evidence="1">
    <location>
        <begin position="178"/>
        <end position="217"/>
    </location>
</feature>
<dbReference type="KEGG" id="ahel:Q31a_39810"/>
<proteinExistence type="predicted"/>
<dbReference type="OrthoDB" id="283587at2"/>
<feature type="transmembrane region" description="Helical" evidence="2">
    <location>
        <begin position="29"/>
        <end position="48"/>
    </location>
</feature>
<evidence type="ECO:0000313" key="4">
    <source>
        <dbReference type="Proteomes" id="UP000318017"/>
    </source>
</evidence>
<keyword evidence="2" id="KW-0472">Membrane</keyword>
<reference evidence="3 4" key="1">
    <citation type="submission" date="2019-02" db="EMBL/GenBank/DDBJ databases">
        <title>Deep-cultivation of Planctomycetes and their phenomic and genomic characterization uncovers novel biology.</title>
        <authorList>
            <person name="Wiegand S."/>
            <person name="Jogler M."/>
            <person name="Boedeker C."/>
            <person name="Pinto D."/>
            <person name="Vollmers J."/>
            <person name="Rivas-Marin E."/>
            <person name="Kohn T."/>
            <person name="Peeters S.H."/>
            <person name="Heuer A."/>
            <person name="Rast P."/>
            <person name="Oberbeckmann S."/>
            <person name="Bunk B."/>
            <person name="Jeske O."/>
            <person name="Meyerdierks A."/>
            <person name="Storesund J.E."/>
            <person name="Kallscheuer N."/>
            <person name="Luecker S."/>
            <person name="Lage O.M."/>
            <person name="Pohl T."/>
            <person name="Merkel B.J."/>
            <person name="Hornburger P."/>
            <person name="Mueller R.-W."/>
            <person name="Bruemmer F."/>
            <person name="Labrenz M."/>
            <person name="Spormann A.M."/>
            <person name="Op den Camp H."/>
            <person name="Overmann J."/>
            <person name="Amann R."/>
            <person name="Jetten M.S.M."/>
            <person name="Mascher T."/>
            <person name="Medema M.H."/>
            <person name="Devos D.P."/>
            <person name="Kaster A.-K."/>
            <person name="Ovreas L."/>
            <person name="Rohde M."/>
            <person name="Galperin M.Y."/>
            <person name="Jogler C."/>
        </authorList>
    </citation>
    <scope>NUCLEOTIDE SEQUENCE [LARGE SCALE GENOMIC DNA]</scope>
    <source>
        <strain evidence="3 4">Q31a</strain>
    </source>
</reference>
<dbReference type="InterPro" id="IPR012340">
    <property type="entry name" value="NA-bd_OB-fold"/>
</dbReference>
<feature type="transmembrane region" description="Helical" evidence="2">
    <location>
        <begin position="54"/>
        <end position="75"/>
    </location>
</feature>
<accession>A0A518GAN2</accession>
<evidence type="ECO:0000256" key="2">
    <source>
        <dbReference type="SAM" id="Phobius"/>
    </source>
</evidence>
<keyword evidence="2" id="KW-1133">Transmembrane helix</keyword>
<sequence>MPPLYLAIFLCFGAFALALLDIFVPSGGLLLVLAGLAALASILFGFQAGMYGGMLMLTLVATAVPLFVVLAIRIWPHTPIGRRVILKLPELANKKVGYWAPAPQEALVGCVFVAESELLPSGQVRVGHRHYNAIAESGIIETGQHFKIIAYRERNLIARLTSEPVTPVAELPAELTGLTPTHNARPLAQPAPSPESLLDRPAEELGLDSLDESSSGS</sequence>
<evidence type="ECO:0000313" key="3">
    <source>
        <dbReference type="EMBL" id="QDV25655.1"/>
    </source>
</evidence>
<evidence type="ECO:0000256" key="1">
    <source>
        <dbReference type="SAM" id="MobiDB-lite"/>
    </source>
</evidence>